<keyword evidence="5 11" id="KW-0808">Transferase</keyword>
<evidence type="ECO:0000256" key="10">
    <source>
        <dbReference type="ARBA" id="ARBA00048721"/>
    </source>
</evidence>
<evidence type="ECO:0000256" key="7">
    <source>
        <dbReference type="ARBA" id="ARBA00022741"/>
    </source>
</evidence>
<evidence type="ECO:0000256" key="2">
    <source>
        <dbReference type="ARBA" id="ARBA00005019"/>
    </source>
</evidence>
<dbReference type="SUPFAM" id="SSF52374">
    <property type="entry name" value="Nucleotidylyl transferase"/>
    <property type="match status" value="1"/>
</dbReference>
<dbReference type="EC" id="2.7.7.18" evidence="11"/>
<feature type="domain" description="Cytidyltransferase-like" evidence="12">
    <location>
        <begin position="15"/>
        <end position="202"/>
    </location>
</feature>
<organism evidence="13 14">
    <name type="scientific">Desulfoluna limicola</name>
    <dbReference type="NCBI Taxonomy" id="2810562"/>
    <lineage>
        <taxon>Bacteria</taxon>
        <taxon>Pseudomonadati</taxon>
        <taxon>Thermodesulfobacteriota</taxon>
        <taxon>Desulfobacteria</taxon>
        <taxon>Desulfobacterales</taxon>
        <taxon>Desulfolunaceae</taxon>
        <taxon>Desulfoluna</taxon>
    </lineage>
</organism>
<dbReference type="InterPro" id="IPR014729">
    <property type="entry name" value="Rossmann-like_a/b/a_fold"/>
</dbReference>
<dbReference type="HAMAP" id="MF_00244">
    <property type="entry name" value="NaMN_adenylyltr"/>
    <property type="match status" value="1"/>
</dbReference>
<reference evidence="13 14" key="1">
    <citation type="submission" date="2021-02" db="EMBL/GenBank/DDBJ databases">
        <title>Complete genome of Desulfoluna sp. strain ASN36.</title>
        <authorList>
            <person name="Takahashi A."/>
            <person name="Kojima H."/>
            <person name="Fukui M."/>
        </authorList>
    </citation>
    <scope>NUCLEOTIDE SEQUENCE [LARGE SCALE GENOMIC DNA]</scope>
    <source>
        <strain evidence="13 14">ASN36</strain>
    </source>
</reference>
<comment type="function">
    <text evidence="1 11">Catalyzes the reversible adenylation of nicotinate mononucleotide (NaMN) to nicotinic acid adenine dinucleotide (NaAD).</text>
</comment>
<dbReference type="NCBIfam" id="TIGR00125">
    <property type="entry name" value="cyt_tran_rel"/>
    <property type="match status" value="1"/>
</dbReference>
<accession>A0ABM7PM90</accession>
<evidence type="ECO:0000256" key="3">
    <source>
        <dbReference type="ARBA" id="ARBA00009014"/>
    </source>
</evidence>
<dbReference type="RefSeq" id="WP_236889775.1">
    <property type="nucleotide sequence ID" value="NZ_AP024488.1"/>
</dbReference>
<keyword evidence="14" id="KW-1185">Reference proteome</keyword>
<proteinExistence type="inferred from homology"/>
<dbReference type="GO" id="GO:0016779">
    <property type="term" value="F:nucleotidyltransferase activity"/>
    <property type="evidence" value="ECO:0007669"/>
    <property type="project" value="UniProtKB-KW"/>
</dbReference>
<keyword evidence="7 11" id="KW-0547">Nucleotide-binding</keyword>
<evidence type="ECO:0000256" key="9">
    <source>
        <dbReference type="ARBA" id="ARBA00023027"/>
    </source>
</evidence>
<keyword evidence="9 11" id="KW-0520">NAD</keyword>
<evidence type="ECO:0000313" key="14">
    <source>
        <dbReference type="Proteomes" id="UP001320148"/>
    </source>
</evidence>
<keyword evidence="6 11" id="KW-0548">Nucleotidyltransferase</keyword>
<sequence length="229" mass="25970">MDKRQSKQRRSRVVIFGGTFNPVHLAHTHVVKELLRLIVPDRLYVIPAAVPPHKQSREIISSEHRVAMLEMAMQGLPVILSDMELKREGKSYTVDTVRDLRKEVDDAEIYLTMGVDAFFEFHTWRDDRTILSMAGLIVVTRPGVGHGADLPRDVMGRYLTDRIDPGYTWDNESGGFVHPVLCSVIPLTVALVSPLSSTDVRTCIEQGDRPTDLLHPKVLRYIEDKGLYR</sequence>
<dbReference type="InterPro" id="IPR005248">
    <property type="entry name" value="NadD/NMNAT"/>
</dbReference>
<dbReference type="CDD" id="cd02165">
    <property type="entry name" value="NMNAT"/>
    <property type="match status" value="1"/>
</dbReference>
<protein>
    <recommendedName>
        <fullName evidence="11">Probable nicotinate-nucleotide adenylyltransferase</fullName>
        <ecNumber evidence="11">2.7.7.18</ecNumber>
    </recommendedName>
    <alternativeName>
        <fullName evidence="11">Deamido-NAD(+) diphosphorylase</fullName>
    </alternativeName>
    <alternativeName>
        <fullName evidence="11">Deamido-NAD(+) pyrophosphorylase</fullName>
    </alternativeName>
    <alternativeName>
        <fullName evidence="11">Nicotinate mononucleotide adenylyltransferase</fullName>
        <shortName evidence="11">NaMN adenylyltransferase</shortName>
    </alternativeName>
</protein>
<evidence type="ECO:0000256" key="11">
    <source>
        <dbReference type="HAMAP-Rule" id="MF_00244"/>
    </source>
</evidence>
<comment type="similarity">
    <text evidence="3 11">Belongs to the NadD family.</text>
</comment>
<keyword evidence="8 11" id="KW-0067">ATP-binding</keyword>
<evidence type="ECO:0000256" key="4">
    <source>
        <dbReference type="ARBA" id="ARBA00022642"/>
    </source>
</evidence>
<evidence type="ECO:0000256" key="6">
    <source>
        <dbReference type="ARBA" id="ARBA00022695"/>
    </source>
</evidence>
<dbReference type="InterPro" id="IPR004821">
    <property type="entry name" value="Cyt_trans-like"/>
</dbReference>
<dbReference type="Proteomes" id="UP001320148">
    <property type="component" value="Chromosome"/>
</dbReference>
<comment type="catalytic activity">
    <reaction evidence="10 11">
        <text>nicotinate beta-D-ribonucleotide + ATP + H(+) = deamido-NAD(+) + diphosphate</text>
        <dbReference type="Rhea" id="RHEA:22860"/>
        <dbReference type="ChEBI" id="CHEBI:15378"/>
        <dbReference type="ChEBI" id="CHEBI:30616"/>
        <dbReference type="ChEBI" id="CHEBI:33019"/>
        <dbReference type="ChEBI" id="CHEBI:57502"/>
        <dbReference type="ChEBI" id="CHEBI:58437"/>
        <dbReference type="EC" id="2.7.7.18"/>
    </reaction>
</comment>
<evidence type="ECO:0000256" key="8">
    <source>
        <dbReference type="ARBA" id="ARBA00022840"/>
    </source>
</evidence>
<dbReference type="NCBIfam" id="TIGR00482">
    <property type="entry name" value="nicotinate (nicotinamide) nucleotide adenylyltransferase"/>
    <property type="match status" value="1"/>
</dbReference>
<dbReference type="EMBL" id="AP024488">
    <property type="protein sequence ID" value="BCS98375.1"/>
    <property type="molecule type" value="Genomic_DNA"/>
</dbReference>
<evidence type="ECO:0000259" key="12">
    <source>
        <dbReference type="Pfam" id="PF01467"/>
    </source>
</evidence>
<dbReference type="PANTHER" id="PTHR39321">
    <property type="entry name" value="NICOTINATE-NUCLEOTIDE ADENYLYLTRANSFERASE-RELATED"/>
    <property type="match status" value="1"/>
</dbReference>
<keyword evidence="4 11" id="KW-0662">Pyridine nucleotide biosynthesis</keyword>
<dbReference type="PANTHER" id="PTHR39321:SF3">
    <property type="entry name" value="PHOSPHOPANTETHEINE ADENYLYLTRANSFERASE"/>
    <property type="match status" value="1"/>
</dbReference>
<evidence type="ECO:0000256" key="1">
    <source>
        <dbReference type="ARBA" id="ARBA00002324"/>
    </source>
</evidence>
<dbReference type="Pfam" id="PF01467">
    <property type="entry name" value="CTP_transf_like"/>
    <property type="match status" value="1"/>
</dbReference>
<gene>
    <name evidence="11 13" type="primary">nadD</name>
    <name evidence="13" type="ORF">DSLASN_40070</name>
</gene>
<evidence type="ECO:0000313" key="13">
    <source>
        <dbReference type="EMBL" id="BCS98375.1"/>
    </source>
</evidence>
<dbReference type="Gene3D" id="3.40.50.620">
    <property type="entry name" value="HUPs"/>
    <property type="match status" value="1"/>
</dbReference>
<evidence type="ECO:0000256" key="5">
    <source>
        <dbReference type="ARBA" id="ARBA00022679"/>
    </source>
</evidence>
<name>A0ABM7PM90_9BACT</name>
<comment type="pathway">
    <text evidence="2 11">Cofactor biosynthesis; NAD(+) biosynthesis; deamido-NAD(+) from nicotinate D-ribonucleotide: step 1/1.</text>
</comment>